<protein>
    <submittedName>
        <fullName evidence="2">Uncharacterized protein</fullName>
    </submittedName>
</protein>
<organism evidence="2 3">
    <name type="scientific">Suillus discolor</name>
    <dbReference type="NCBI Taxonomy" id="1912936"/>
    <lineage>
        <taxon>Eukaryota</taxon>
        <taxon>Fungi</taxon>
        <taxon>Dikarya</taxon>
        <taxon>Basidiomycota</taxon>
        <taxon>Agaricomycotina</taxon>
        <taxon>Agaricomycetes</taxon>
        <taxon>Agaricomycetidae</taxon>
        <taxon>Boletales</taxon>
        <taxon>Suillineae</taxon>
        <taxon>Suillaceae</taxon>
        <taxon>Suillus</taxon>
    </lineage>
</organism>
<evidence type="ECO:0000313" key="2">
    <source>
        <dbReference type="EMBL" id="KAG2113590.1"/>
    </source>
</evidence>
<comment type="caution">
    <text evidence="2">The sequence shown here is derived from an EMBL/GenBank/DDBJ whole genome shotgun (WGS) entry which is preliminary data.</text>
</comment>
<keyword evidence="3" id="KW-1185">Reference proteome</keyword>
<feature type="region of interest" description="Disordered" evidence="1">
    <location>
        <begin position="144"/>
        <end position="165"/>
    </location>
</feature>
<dbReference type="AlphaFoldDB" id="A0A9P7JX25"/>
<dbReference type="Proteomes" id="UP000823399">
    <property type="component" value="Unassembled WGS sequence"/>
</dbReference>
<dbReference type="EMBL" id="JABBWM010000012">
    <property type="protein sequence ID" value="KAG2113590.1"/>
    <property type="molecule type" value="Genomic_DNA"/>
</dbReference>
<dbReference type="OrthoDB" id="3177772at2759"/>
<gene>
    <name evidence="2" type="ORF">F5147DRAFT_789267</name>
</gene>
<dbReference type="RefSeq" id="XP_041295977.1">
    <property type="nucleotide sequence ID" value="XM_041443011.1"/>
</dbReference>
<accession>A0A9P7JX25</accession>
<sequence>MSFNSHAYHVEKMLLPNYLASPGVLNTTTWQHTETGLELAKKTDQTPFIGIIMGHVSPFRLKCGPVGNHMNSDVSPLLKSKYQFHLCCPADHELGMDYETSISVLDVWQKQVGKSGECKNMLIEDVMGTMLRCVKSIFNMREDTVPNSPHGQSVENTPQMDEETRNWPVPDQFASEFDEIKYNYQVIPLPLYHDGHLVEPSMANEAINGAIVEVQFHIHHWKIKQFDSFQANVEKVEILCPGPVHHTSSYKRPRPKEKDNERELNSALDKLTVKEIIAAVGDNNLKRVEKRKRSDLVATVQRLMETHIPIISAANSKAAQSHDAHLSSHAPFENALNQLTVNEIISAVHEFKLSRAEKRNRNSLLSSVRHSALLQSVVVSAADAKAAHLQDCEEQQLKKMWLQEERQISAQASF</sequence>
<name>A0A9P7JX25_9AGAM</name>
<evidence type="ECO:0000256" key="1">
    <source>
        <dbReference type="SAM" id="MobiDB-lite"/>
    </source>
</evidence>
<dbReference type="GeneID" id="64705270"/>
<reference evidence="2" key="1">
    <citation type="journal article" date="2020" name="New Phytol.">
        <title>Comparative genomics reveals dynamic genome evolution in host specialist ectomycorrhizal fungi.</title>
        <authorList>
            <person name="Lofgren L.A."/>
            <person name="Nguyen N.H."/>
            <person name="Vilgalys R."/>
            <person name="Ruytinx J."/>
            <person name="Liao H.L."/>
            <person name="Branco S."/>
            <person name="Kuo A."/>
            <person name="LaButti K."/>
            <person name="Lipzen A."/>
            <person name="Andreopoulos W."/>
            <person name="Pangilinan J."/>
            <person name="Riley R."/>
            <person name="Hundley H."/>
            <person name="Na H."/>
            <person name="Barry K."/>
            <person name="Grigoriev I.V."/>
            <person name="Stajich J.E."/>
            <person name="Kennedy P.G."/>
        </authorList>
    </citation>
    <scope>NUCLEOTIDE SEQUENCE</scope>
    <source>
        <strain evidence="2">FC423</strain>
    </source>
</reference>
<feature type="compositionally biased region" description="Polar residues" evidence="1">
    <location>
        <begin position="145"/>
        <end position="159"/>
    </location>
</feature>
<proteinExistence type="predicted"/>
<evidence type="ECO:0000313" key="3">
    <source>
        <dbReference type="Proteomes" id="UP000823399"/>
    </source>
</evidence>